<evidence type="ECO:0000313" key="3">
    <source>
        <dbReference type="Proteomes" id="UP000591131"/>
    </source>
</evidence>
<dbReference type="EMBL" id="JAAPAO010000017">
    <property type="protein sequence ID" value="KAF4677257.1"/>
    <property type="molecule type" value="Genomic_DNA"/>
</dbReference>
<keyword evidence="3" id="KW-1185">Reference proteome</keyword>
<dbReference type="Proteomes" id="UP000591131">
    <property type="component" value="Unassembled WGS sequence"/>
</dbReference>
<gene>
    <name evidence="2" type="ORF">FOL47_002496</name>
</gene>
<organism evidence="2 3">
    <name type="scientific">Perkinsus chesapeaki</name>
    <name type="common">Clam parasite</name>
    <name type="synonym">Perkinsus andrewsi</name>
    <dbReference type="NCBI Taxonomy" id="330153"/>
    <lineage>
        <taxon>Eukaryota</taxon>
        <taxon>Sar</taxon>
        <taxon>Alveolata</taxon>
        <taxon>Perkinsozoa</taxon>
        <taxon>Perkinsea</taxon>
        <taxon>Perkinsida</taxon>
        <taxon>Perkinsidae</taxon>
        <taxon>Perkinsus</taxon>
    </lineage>
</organism>
<dbReference type="AlphaFoldDB" id="A0A7J6N101"/>
<proteinExistence type="predicted"/>
<feature type="coiled-coil region" evidence="1">
    <location>
        <begin position="235"/>
        <end position="262"/>
    </location>
</feature>
<keyword evidence="1" id="KW-0175">Coiled coil</keyword>
<sequence length="305" mass="34919">MEPVEDVLERLEQLIEEHLERNPRIAGPSGAGDDMEFRDAVRENFGIMYEKGKPQWIYRLPGGGKKTKSCLKKGVLDTLRDVCKEKVALLGIHKQDARSMKRKLDEGSSTTAESDLSKSWMETAKLRREVHALKRENADLRWMNNDFAKRIKKMEMENTAALDRAVRSECTLQDYMEDNGIVDPAELDILNDEIENLHDEIGKALFALDDRNEARWLMEEYKQLSDEMCKLREEVRGLKGKLSKANEELEQLKTGNEGMSALKRRDLERLGRLLDGAKQYVMDGMSVTEVKEEPTDDIVDAQLAS</sequence>
<accession>A0A7J6N101</accession>
<dbReference type="OrthoDB" id="10606896at2759"/>
<reference evidence="2 3" key="1">
    <citation type="submission" date="2020-04" db="EMBL/GenBank/DDBJ databases">
        <title>Perkinsus chesapeaki whole genome sequence.</title>
        <authorList>
            <person name="Bogema D.R."/>
        </authorList>
    </citation>
    <scope>NUCLEOTIDE SEQUENCE [LARGE SCALE GENOMIC DNA]</scope>
    <source>
        <strain evidence="2">ATCC PRA-425</strain>
    </source>
</reference>
<protein>
    <submittedName>
        <fullName evidence="2">Uncharacterized protein</fullName>
    </submittedName>
</protein>
<evidence type="ECO:0000256" key="1">
    <source>
        <dbReference type="SAM" id="Coils"/>
    </source>
</evidence>
<evidence type="ECO:0000313" key="2">
    <source>
        <dbReference type="EMBL" id="KAF4677257.1"/>
    </source>
</evidence>
<comment type="caution">
    <text evidence="2">The sequence shown here is derived from an EMBL/GenBank/DDBJ whole genome shotgun (WGS) entry which is preliminary data.</text>
</comment>
<name>A0A7J6N101_PERCH</name>